<feature type="compositionally biased region" description="Acidic residues" evidence="1">
    <location>
        <begin position="166"/>
        <end position="175"/>
    </location>
</feature>
<evidence type="ECO:0000256" key="1">
    <source>
        <dbReference type="SAM" id="MobiDB-lite"/>
    </source>
</evidence>
<comment type="caution">
    <text evidence="2">The sequence shown here is derived from an EMBL/GenBank/DDBJ whole genome shotgun (WGS) entry which is preliminary data.</text>
</comment>
<feature type="region of interest" description="Disordered" evidence="1">
    <location>
        <begin position="33"/>
        <end position="52"/>
    </location>
</feature>
<dbReference type="Proteomes" id="UP001530377">
    <property type="component" value="Unassembled WGS sequence"/>
</dbReference>
<feature type="region of interest" description="Disordered" evidence="1">
    <location>
        <begin position="100"/>
        <end position="119"/>
    </location>
</feature>
<feature type="region of interest" description="Disordered" evidence="1">
    <location>
        <begin position="226"/>
        <end position="258"/>
    </location>
</feature>
<evidence type="ECO:0000313" key="2">
    <source>
        <dbReference type="EMBL" id="KAL3806653.1"/>
    </source>
</evidence>
<gene>
    <name evidence="2" type="ORF">ACHAXA_007994</name>
</gene>
<name>A0ABD3R229_9STRA</name>
<dbReference type="AlphaFoldDB" id="A0ABD3R229"/>
<sequence length="310" mass="33097">KLLGIACPCLEGKGDGPARRAAWAISSVPIRWHRRPRPTSTSSHPASPSVGGATATMGGFLATIMFGGGECGDGGGGSYSSSRVAVVPLVGATLSVVDSPRGPSLVASPPQSSSSSSGIGAIRQKCIPLRNIRGVVRERDGIAVTDMAGRTVLRFDVLTRRSTASDVDDDDDDDGRESVGGGGSGEDRWNDASASTADATMRHLISLMDWEKRRRDYITTLGVDDADVDVDDNDDDDVDEYDDDDNTTPSSPRSIGRKGVIAEQAQKIKHFAQREIEMQRLKKERESRKARYVKEAGGLKYTAIAMANRS</sequence>
<organism evidence="2 3">
    <name type="scientific">Cyclostephanos tholiformis</name>
    <dbReference type="NCBI Taxonomy" id="382380"/>
    <lineage>
        <taxon>Eukaryota</taxon>
        <taxon>Sar</taxon>
        <taxon>Stramenopiles</taxon>
        <taxon>Ochrophyta</taxon>
        <taxon>Bacillariophyta</taxon>
        <taxon>Coscinodiscophyceae</taxon>
        <taxon>Thalassiosirophycidae</taxon>
        <taxon>Stephanodiscales</taxon>
        <taxon>Stephanodiscaceae</taxon>
        <taxon>Cyclostephanos</taxon>
    </lineage>
</organism>
<reference evidence="2 3" key="1">
    <citation type="submission" date="2024-10" db="EMBL/GenBank/DDBJ databases">
        <title>Updated reference genomes for cyclostephanoid diatoms.</title>
        <authorList>
            <person name="Roberts W.R."/>
            <person name="Alverson A.J."/>
        </authorList>
    </citation>
    <scope>NUCLEOTIDE SEQUENCE [LARGE SCALE GENOMIC DNA]</scope>
    <source>
        <strain evidence="2 3">AJA228-03</strain>
    </source>
</reference>
<feature type="non-terminal residue" evidence="2">
    <location>
        <position position="1"/>
    </location>
</feature>
<feature type="compositionally biased region" description="Acidic residues" evidence="1">
    <location>
        <begin position="226"/>
        <end position="246"/>
    </location>
</feature>
<dbReference type="EMBL" id="JALLPB020000762">
    <property type="protein sequence ID" value="KAL3806653.1"/>
    <property type="molecule type" value="Genomic_DNA"/>
</dbReference>
<accession>A0ABD3R229</accession>
<feature type="compositionally biased region" description="Low complexity" evidence="1">
    <location>
        <begin position="103"/>
        <end position="117"/>
    </location>
</feature>
<evidence type="ECO:0000313" key="3">
    <source>
        <dbReference type="Proteomes" id="UP001530377"/>
    </source>
</evidence>
<proteinExistence type="predicted"/>
<keyword evidence="3" id="KW-1185">Reference proteome</keyword>
<protein>
    <submittedName>
        <fullName evidence="2">Uncharacterized protein</fullName>
    </submittedName>
</protein>
<feature type="region of interest" description="Disordered" evidence="1">
    <location>
        <begin position="163"/>
        <end position="195"/>
    </location>
</feature>
<feature type="compositionally biased region" description="Low complexity" evidence="1">
    <location>
        <begin position="38"/>
        <end position="49"/>
    </location>
</feature>